<gene>
    <name evidence="2" type="ORF">MMUR_58890</name>
</gene>
<name>A0A7I9WVP1_9MYCO</name>
<feature type="domain" description="Transposase IS4 N-terminal" evidence="1">
    <location>
        <begin position="12"/>
        <end position="105"/>
    </location>
</feature>
<comment type="caution">
    <text evidence="2">The sequence shown here is derived from an EMBL/GenBank/DDBJ whole genome shotgun (WGS) entry which is preliminary data.</text>
</comment>
<reference evidence="2 3" key="1">
    <citation type="journal article" date="2019" name="Emerg. Microbes Infect.">
        <title>Comprehensive subspecies identification of 175 nontuberculous mycobacteria species based on 7547 genomic profiles.</title>
        <authorList>
            <person name="Matsumoto Y."/>
            <person name="Kinjo T."/>
            <person name="Motooka D."/>
            <person name="Nabeya D."/>
            <person name="Jung N."/>
            <person name="Uechi K."/>
            <person name="Horii T."/>
            <person name="Iida T."/>
            <person name="Fujita J."/>
            <person name="Nakamura S."/>
        </authorList>
    </citation>
    <scope>NUCLEOTIDE SEQUENCE [LARGE SCALE GENOMIC DNA]</scope>
    <source>
        <strain evidence="2 3">JCM 13392</strain>
    </source>
</reference>
<accession>A0A7I9WVP1</accession>
<dbReference type="EMBL" id="BLKT01000003">
    <property type="protein sequence ID" value="GFG61753.1"/>
    <property type="molecule type" value="Genomic_DNA"/>
</dbReference>
<dbReference type="RefSeq" id="WP_193491381.1">
    <property type="nucleotide sequence ID" value="NZ_BAAAMC010000023.1"/>
</dbReference>
<evidence type="ECO:0000259" key="1">
    <source>
        <dbReference type="Pfam" id="PF13006"/>
    </source>
</evidence>
<protein>
    <recommendedName>
        <fullName evidence="1">Transposase IS4 N-terminal domain-containing protein</fullName>
    </recommendedName>
</protein>
<dbReference type="AlphaFoldDB" id="A0A7I9WVP1"/>
<dbReference type="Proteomes" id="UP000465241">
    <property type="component" value="Unassembled WGS sequence"/>
</dbReference>
<evidence type="ECO:0000313" key="2">
    <source>
        <dbReference type="EMBL" id="GFG61753.1"/>
    </source>
</evidence>
<sequence>MAGELAAQRLGLAALAQVLPPDRVESALTSCGRVAQRVRTLPPWVTTYHVLVSAMYPSMGYDEVTALLWPTLPAATGRSLALQRPSRGAITRARLRIGVDPLECLLRDLLGSRLPAASAERVYLQKLTGPGTPIWWIGDGGSVGLLGCDVRGGDAGAAVDLVNRVAAQIVVVCPPHDDTSLQVRERLGAAIAVEVGEPPEGPVSTWAGLRARSSATWAQDALARACVTVAAELALSASRVAGDPRS</sequence>
<keyword evidence="3" id="KW-1185">Reference proteome</keyword>
<dbReference type="Pfam" id="PF13006">
    <property type="entry name" value="Nterm_IS4"/>
    <property type="match status" value="1"/>
</dbReference>
<evidence type="ECO:0000313" key="3">
    <source>
        <dbReference type="Proteomes" id="UP000465241"/>
    </source>
</evidence>
<organism evidence="2 3">
    <name type="scientific">Mycolicibacterium murale</name>
    <dbReference type="NCBI Taxonomy" id="182220"/>
    <lineage>
        <taxon>Bacteria</taxon>
        <taxon>Bacillati</taxon>
        <taxon>Actinomycetota</taxon>
        <taxon>Actinomycetes</taxon>
        <taxon>Mycobacteriales</taxon>
        <taxon>Mycobacteriaceae</taxon>
        <taxon>Mycolicibacterium</taxon>
    </lineage>
</organism>
<dbReference type="InterPro" id="IPR024473">
    <property type="entry name" value="Transposases_IS4_N"/>
</dbReference>
<proteinExistence type="predicted"/>